<keyword evidence="2" id="KW-0472">Membrane</keyword>
<dbReference type="NCBIfam" id="TIGR03349">
    <property type="entry name" value="IV_VI_DotU"/>
    <property type="match status" value="1"/>
</dbReference>
<dbReference type="STRING" id="1563157.AQS70_19945"/>
<dbReference type="AlphaFoldDB" id="A0A0Q0XWI2"/>
<name>A0A0Q0XWI2_9PSED</name>
<dbReference type="PANTHER" id="PTHR38033">
    <property type="entry name" value="MEMBRANE PROTEIN-RELATED"/>
    <property type="match status" value="1"/>
</dbReference>
<gene>
    <name evidence="4" type="ORF">AQS70_19945</name>
</gene>
<dbReference type="InterPro" id="IPR017732">
    <property type="entry name" value="T4/T6SS_DotU"/>
</dbReference>
<dbReference type="NCBIfam" id="NF038228">
    <property type="entry name" value="IcmH_DotU_IVB"/>
    <property type="match status" value="1"/>
</dbReference>
<evidence type="ECO:0000313" key="5">
    <source>
        <dbReference type="Proteomes" id="UP000050342"/>
    </source>
</evidence>
<dbReference type="EMBL" id="LLWH01000031">
    <property type="protein sequence ID" value="KQB55033.1"/>
    <property type="molecule type" value="Genomic_DNA"/>
</dbReference>
<keyword evidence="2" id="KW-1133">Transmembrane helix</keyword>
<reference evidence="4 5" key="1">
    <citation type="submission" date="2015-10" db="EMBL/GenBank/DDBJ databases">
        <title>Pseudomonas helleri sp. nov. and Pseudomonas weihenstephanensis sp. nov., isolated from raw cows milk.</title>
        <authorList>
            <person name="Von Neubeck M."/>
            <person name="Huptas C."/>
            <person name="Wenning M."/>
            <person name="Scherer S."/>
        </authorList>
    </citation>
    <scope>NUCLEOTIDE SEQUENCE [LARGE SCALE GENOMIC DNA]</scope>
    <source>
        <strain evidence="4 5">BSTT44</strain>
    </source>
</reference>
<feature type="transmembrane region" description="Helical" evidence="2">
    <location>
        <begin position="238"/>
        <end position="260"/>
    </location>
</feature>
<keyword evidence="2" id="KW-0812">Transmembrane</keyword>
<dbReference type="RefSeq" id="WP_055101583.1">
    <property type="nucleotide sequence ID" value="NZ_LLWH01000031.1"/>
</dbReference>
<dbReference type="InterPro" id="IPR038522">
    <property type="entry name" value="T4/T6SS_DotU_sf"/>
</dbReference>
<evidence type="ECO:0000259" key="3">
    <source>
        <dbReference type="Pfam" id="PF09850"/>
    </source>
</evidence>
<accession>A0A0Q0XWI2</accession>
<sequence>MTDSITAPQTDTPDPSLKHMLHQATDEDSTELAAAPQTQQELEKADPQFQLRGLAYNPLADAAMPLFGLVIRLRSLDQCNDVPALYRSVHNQITIILEEVRQSDYDDATRLAYSYSLGLLMDETVMATPWGKHSTWSGCSLLSDIHKETWGGEKFFTVLSRLQMDAAKYQHLLEFMYLCLCMGLKGKYALQPNGEAERQKIITKLHRILRDLRGPAPERLTDPLNNVAPRHYRVNQQWPWWTPWAAVTAVLMIAYTVYAVRLNTITQEVLRALDGILTL</sequence>
<evidence type="ECO:0000256" key="2">
    <source>
        <dbReference type="SAM" id="Phobius"/>
    </source>
</evidence>
<feature type="region of interest" description="Disordered" evidence="1">
    <location>
        <begin position="1"/>
        <end position="41"/>
    </location>
</feature>
<comment type="caution">
    <text evidence="4">The sequence shown here is derived from an EMBL/GenBank/DDBJ whole genome shotgun (WGS) entry which is preliminary data.</text>
</comment>
<dbReference type="Pfam" id="PF09850">
    <property type="entry name" value="DotU"/>
    <property type="match status" value="1"/>
</dbReference>
<keyword evidence="5" id="KW-1185">Reference proteome</keyword>
<proteinExistence type="predicted"/>
<dbReference type="Proteomes" id="UP000050342">
    <property type="component" value="Unassembled WGS sequence"/>
</dbReference>
<dbReference type="Gene3D" id="1.25.40.590">
    <property type="entry name" value="Type IV / VI secretion system, DotU"/>
    <property type="match status" value="1"/>
</dbReference>
<feature type="compositionally biased region" description="Polar residues" evidence="1">
    <location>
        <begin position="1"/>
        <end position="13"/>
    </location>
</feature>
<organism evidence="4 5">
    <name type="scientific">Pseudomonas endophytica</name>
    <dbReference type="NCBI Taxonomy" id="1563157"/>
    <lineage>
        <taxon>Bacteria</taxon>
        <taxon>Pseudomonadati</taxon>
        <taxon>Pseudomonadota</taxon>
        <taxon>Gammaproteobacteria</taxon>
        <taxon>Pseudomonadales</taxon>
        <taxon>Pseudomonadaceae</taxon>
        <taxon>Pseudomonas</taxon>
    </lineage>
</organism>
<evidence type="ECO:0000313" key="4">
    <source>
        <dbReference type="EMBL" id="KQB55033.1"/>
    </source>
</evidence>
<evidence type="ECO:0000256" key="1">
    <source>
        <dbReference type="SAM" id="MobiDB-lite"/>
    </source>
</evidence>
<feature type="domain" description="Type IV / VI secretion system DotU" evidence="3">
    <location>
        <begin position="58"/>
        <end position="260"/>
    </location>
</feature>
<protein>
    <recommendedName>
        <fullName evidence="3">Type IV / VI secretion system DotU domain-containing protein</fullName>
    </recommendedName>
</protein>
<dbReference type="OrthoDB" id="345640at2"/>
<dbReference type="PANTHER" id="PTHR38033:SF1">
    <property type="entry name" value="DOTU FAMILY TYPE IV_VI SECRETION SYSTEM PROTEIN"/>
    <property type="match status" value="1"/>
</dbReference>